<dbReference type="Proteomes" id="UP000190229">
    <property type="component" value="Unassembled WGS sequence"/>
</dbReference>
<dbReference type="RefSeq" id="WP_079289992.1">
    <property type="nucleotide sequence ID" value="NZ_MWPS01000010.1"/>
</dbReference>
<organism evidence="1 2">
    <name type="scientific">Ferroacidibacillus organovorans</name>
    <dbReference type="NCBI Taxonomy" id="1765683"/>
    <lineage>
        <taxon>Bacteria</taxon>
        <taxon>Bacillati</taxon>
        <taxon>Bacillota</taxon>
        <taxon>Bacilli</taxon>
        <taxon>Bacillales</taxon>
        <taxon>Alicyclobacillaceae</taxon>
        <taxon>Ferroacidibacillus</taxon>
    </lineage>
</organism>
<name>A0A1V4EW21_9BACL</name>
<keyword evidence="2" id="KW-1185">Reference proteome</keyword>
<dbReference type="AlphaFoldDB" id="A0A1V4EW21"/>
<evidence type="ECO:0008006" key="3">
    <source>
        <dbReference type="Google" id="ProtNLM"/>
    </source>
</evidence>
<dbReference type="SUPFAM" id="SSF47336">
    <property type="entry name" value="ACP-like"/>
    <property type="match status" value="1"/>
</dbReference>
<evidence type="ECO:0000313" key="1">
    <source>
        <dbReference type="EMBL" id="OPG16964.1"/>
    </source>
</evidence>
<dbReference type="EMBL" id="MWPS01000010">
    <property type="protein sequence ID" value="OPG16964.1"/>
    <property type="molecule type" value="Genomic_DNA"/>
</dbReference>
<accession>A0A1V4EW21</accession>
<reference evidence="1 2" key="1">
    <citation type="submission" date="2017-02" db="EMBL/GenBank/DDBJ databases">
        <title>Draft genome of Acidibacillus ferrooxidans Huett2.</title>
        <authorList>
            <person name="Schopf S."/>
        </authorList>
    </citation>
    <scope>NUCLEOTIDE SEQUENCE [LARGE SCALE GENOMIC DNA]</scope>
    <source>
        <strain evidence="1 2">Huett2</strain>
    </source>
</reference>
<proteinExistence type="predicted"/>
<gene>
    <name evidence="1" type="ORF">B2M26_03915</name>
</gene>
<sequence length="84" mass="9333">MKGTSVEETVIDLLAKVCADDPERIRAELASLGDAEIPSLFFLEIVGPIEEIFGVSISASKVHERVKSSFKNFCNLIEELHWRG</sequence>
<comment type="caution">
    <text evidence="1">The sequence shown here is derived from an EMBL/GenBank/DDBJ whole genome shotgun (WGS) entry which is preliminary data.</text>
</comment>
<protein>
    <recommendedName>
        <fullName evidence="3">Carrier domain-containing protein</fullName>
    </recommendedName>
</protein>
<dbReference type="InterPro" id="IPR036736">
    <property type="entry name" value="ACP-like_sf"/>
</dbReference>
<evidence type="ECO:0000313" key="2">
    <source>
        <dbReference type="Proteomes" id="UP000190229"/>
    </source>
</evidence>
<dbReference type="Gene3D" id="1.10.1200.10">
    <property type="entry name" value="ACP-like"/>
    <property type="match status" value="1"/>
</dbReference>